<evidence type="ECO:0000256" key="3">
    <source>
        <dbReference type="ARBA" id="ARBA00022679"/>
    </source>
</evidence>
<name>A0A0X8X0Y1_9SPHI</name>
<dbReference type="PANTHER" id="PTHR30589:SF0">
    <property type="entry name" value="PHOSPHATIDYLGLYCEROL--PROLIPOPROTEIN DIACYLGLYCERYL TRANSFERASE"/>
    <property type="match status" value="1"/>
</dbReference>
<dbReference type="InterPro" id="IPR001640">
    <property type="entry name" value="Lgt"/>
</dbReference>
<keyword evidence="2" id="KW-1003">Cell membrane</keyword>
<sequence>MPVGCLVWIMLAIFLKNLALHFPVNIPVGKSYIPVHFVCETLAYFIGYRYYVYLRKHTQDPISAEHRLIIFIGAAFGALIGSHLVGVLENPRLLPRFNLVYLMGNKTIVGGMLGGLIGVELTKKKIGVKVSSGDMMVYPLILAMIIGRTGCFLAGLEDGTFGVPSNLPWAINFGDGIRRHPTNLYEILFWIVLWLSLNIIEKYKHFTDGSRFKIFLSSYLIFRFLVEFIKPDYFFSFGLSVIQLVCIAGIVYYYKVFLYPSKLIKPDA</sequence>
<evidence type="ECO:0000256" key="5">
    <source>
        <dbReference type="ARBA" id="ARBA00022989"/>
    </source>
</evidence>
<dbReference type="GO" id="GO:0005886">
    <property type="term" value="C:plasma membrane"/>
    <property type="evidence" value="ECO:0007669"/>
    <property type="project" value="InterPro"/>
</dbReference>
<keyword evidence="4 7" id="KW-0812">Transmembrane</keyword>
<keyword evidence="9" id="KW-1185">Reference proteome</keyword>
<dbReference type="GO" id="GO:0042158">
    <property type="term" value="P:lipoprotein biosynthetic process"/>
    <property type="evidence" value="ECO:0007669"/>
    <property type="project" value="InterPro"/>
</dbReference>
<comment type="similarity">
    <text evidence="1">Belongs to the Lgt family.</text>
</comment>
<evidence type="ECO:0000256" key="4">
    <source>
        <dbReference type="ARBA" id="ARBA00022692"/>
    </source>
</evidence>
<feature type="transmembrane region" description="Helical" evidence="7">
    <location>
        <begin position="35"/>
        <end position="54"/>
    </location>
</feature>
<feature type="transmembrane region" description="Helical" evidence="7">
    <location>
        <begin position="137"/>
        <end position="156"/>
    </location>
</feature>
<accession>A0A0X8X0Y1</accession>
<feature type="transmembrane region" description="Helical" evidence="7">
    <location>
        <begin position="183"/>
        <end position="200"/>
    </location>
</feature>
<reference evidence="8 9" key="1">
    <citation type="submission" date="2015-12" db="EMBL/GenBank/DDBJ databases">
        <title>Genome sequence of Mucilaginibacter gotjawali.</title>
        <authorList>
            <person name="Lee J.S."/>
            <person name="Lee K.C."/>
            <person name="Kim K.K."/>
            <person name="Lee B.W."/>
        </authorList>
    </citation>
    <scope>NUCLEOTIDE SEQUENCE [LARGE SCALE GENOMIC DNA]</scope>
    <source>
        <strain evidence="8 9">SA3-7</strain>
    </source>
</reference>
<dbReference type="AlphaFoldDB" id="A0A0X8X0Y1"/>
<organism evidence="8 9">
    <name type="scientific">Mucilaginibacter gotjawali</name>
    <dbReference type="NCBI Taxonomy" id="1550579"/>
    <lineage>
        <taxon>Bacteria</taxon>
        <taxon>Pseudomonadati</taxon>
        <taxon>Bacteroidota</taxon>
        <taxon>Sphingobacteriia</taxon>
        <taxon>Sphingobacteriales</taxon>
        <taxon>Sphingobacteriaceae</taxon>
        <taxon>Mucilaginibacter</taxon>
    </lineage>
</organism>
<evidence type="ECO:0000256" key="6">
    <source>
        <dbReference type="ARBA" id="ARBA00023136"/>
    </source>
</evidence>
<evidence type="ECO:0000256" key="2">
    <source>
        <dbReference type="ARBA" id="ARBA00022475"/>
    </source>
</evidence>
<evidence type="ECO:0000313" key="9">
    <source>
        <dbReference type="Proteomes" id="UP000218263"/>
    </source>
</evidence>
<evidence type="ECO:0000313" key="8">
    <source>
        <dbReference type="EMBL" id="BAU53630.1"/>
    </source>
</evidence>
<feature type="transmembrane region" description="Helical" evidence="7">
    <location>
        <begin position="66"/>
        <end position="87"/>
    </location>
</feature>
<keyword evidence="5 7" id="KW-1133">Transmembrane helix</keyword>
<proteinExistence type="inferred from homology"/>
<feature type="transmembrane region" description="Helical" evidence="7">
    <location>
        <begin position="235"/>
        <end position="254"/>
    </location>
</feature>
<keyword evidence="3 8" id="KW-0808">Transferase</keyword>
<dbReference type="KEGG" id="mgot:MgSA37_01799"/>
<dbReference type="Pfam" id="PF01790">
    <property type="entry name" value="LGT"/>
    <property type="match status" value="1"/>
</dbReference>
<dbReference type="Proteomes" id="UP000218263">
    <property type="component" value="Chromosome"/>
</dbReference>
<protein>
    <submittedName>
        <fullName evidence="8">Prolipoprotein diacylglyceryl transferase</fullName>
    </submittedName>
</protein>
<dbReference type="PANTHER" id="PTHR30589">
    <property type="entry name" value="PROLIPOPROTEIN DIACYLGLYCERYL TRANSFERASE"/>
    <property type="match status" value="1"/>
</dbReference>
<keyword evidence="8" id="KW-0449">Lipoprotein</keyword>
<feature type="transmembrane region" description="Helical" evidence="7">
    <location>
        <begin position="212"/>
        <end position="229"/>
    </location>
</feature>
<feature type="transmembrane region" description="Helical" evidence="7">
    <location>
        <begin position="99"/>
        <end position="117"/>
    </location>
</feature>
<keyword evidence="6 7" id="KW-0472">Membrane</keyword>
<dbReference type="GO" id="GO:0008961">
    <property type="term" value="F:phosphatidylglycerol-prolipoprotein diacylglyceryl transferase activity"/>
    <property type="evidence" value="ECO:0007669"/>
    <property type="project" value="InterPro"/>
</dbReference>
<evidence type="ECO:0000256" key="7">
    <source>
        <dbReference type="SAM" id="Phobius"/>
    </source>
</evidence>
<evidence type="ECO:0000256" key="1">
    <source>
        <dbReference type="ARBA" id="ARBA00007150"/>
    </source>
</evidence>
<gene>
    <name evidence="8" type="ORF">MgSA37_01799</name>
</gene>
<dbReference type="EMBL" id="AP017313">
    <property type="protein sequence ID" value="BAU53630.1"/>
    <property type="molecule type" value="Genomic_DNA"/>
</dbReference>